<reference evidence="1 2" key="2">
    <citation type="journal article" date="2022" name="Mol. Ecol. Resour.">
        <title>The genomes of chicory, endive, great burdock and yacon provide insights into Asteraceae paleo-polyploidization history and plant inulin production.</title>
        <authorList>
            <person name="Fan W."/>
            <person name="Wang S."/>
            <person name="Wang H."/>
            <person name="Wang A."/>
            <person name="Jiang F."/>
            <person name="Liu H."/>
            <person name="Zhao H."/>
            <person name="Xu D."/>
            <person name="Zhang Y."/>
        </authorList>
    </citation>
    <scope>NUCLEOTIDE SEQUENCE [LARGE SCALE GENOMIC DNA]</scope>
    <source>
        <strain evidence="2">cv. Punajuju</strain>
        <tissue evidence="1">Leaves</tissue>
    </source>
</reference>
<evidence type="ECO:0000313" key="1">
    <source>
        <dbReference type="EMBL" id="KAI3764814.1"/>
    </source>
</evidence>
<protein>
    <submittedName>
        <fullName evidence="1">Uncharacterized protein</fullName>
    </submittedName>
</protein>
<gene>
    <name evidence="1" type="ORF">L2E82_14831</name>
</gene>
<keyword evidence="2" id="KW-1185">Reference proteome</keyword>
<comment type="caution">
    <text evidence="1">The sequence shown here is derived from an EMBL/GenBank/DDBJ whole genome shotgun (WGS) entry which is preliminary data.</text>
</comment>
<dbReference type="Proteomes" id="UP001055811">
    <property type="component" value="Linkage Group LG03"/>
</dbReference>
<organism evidence="1 2">
    <name type="scientific">Cichorium intybus</name>
    <name type="common">Chicory</name>
    <dbReference type="NCBI Taxonomy" id="13427"/>
    <lineage>
        <taxon>Eukaryota</taxon>
        <taxon>Viridiplantae</taxon>
        <taxon>Streptophyta</taxon>
        <taxon>Embryophyta</taxon>
        <taxon>Tracheophyta</taxon>
        <taxon>Spermatophyta</taxon>
        <taxon>Magnoliopsida</taxon>
        <taxon>eudicotyledons</taxon>
        <taxon>Gunneridae</taxon>
        <taxon>Pentapetalae</taxon>
        <taxon>asterids</taxon>
        <taxon>campanulids</taxon>
        <taxon>Asterales</taxon>
        <taxon>Asteraceae</taxon>
        <taxon>Cichorioideae</taxon>
        <taxon>Cichorieae</taxon>
        <taxon>Cichoriinae</taxon>
        <taxon>Cichorium</taxon>
    </lineage>
</organism>
<accession>A0ACB9F0J0</accession>
<proteinExistence type="predicted"/>
<reference evidence="2" key="1">
    <citation type="journal article" date="2022" name="Mol. Ecol. Resour.">
        <title>The genomes of chicory, endive, great burdock and yacon provide insights into Asteraceae palaeo-polyploidization history and plant inulin production.</title>
        <authorList>
            <person name="Fan W."/>
            <person name="Wang S."/>
            <person name="Wang H."/>
            <person name="Wang A."/>
            <person name="Jiang F."/>
            <person name="Liu H."/>
            <person name="Zhao H."/>
            <person name="Xu D."/>
            <person name="Zhang Y."/>
        </authorList>
    </citation>
    <scope>NUCLEOTIDE SEQUENCE [LARGE SCALE GENOMIC DNA]</scope>
    <source>
        <strain evidence="2">cv. Punajuju</strain>
    </source>
</reference>
<sequence length="101" mass="11852">MMIDVVGKIIQGRRVRRDHSFQITLIDHTGYAIQLKLYDAPGTMDVVRTYRAIRATSIIFVSRVKLFHRHPQNLLRSTQYSEIAVEPNMYEAGTIRLIWHR</sequence>
<evidence type="ECO:0000313" key="2">
    <source>
        <dbReference type="Proteomes" id="UP001055811"/>
    </source>
</evidence>
<name>A0ACB9F0J0_CICIN</name>
<dbReference type="EMBL" id="CM042011">
    <property type="protein sequence ID" value="KAI3764814.1"/>
    <property type="molecule type" value="Genomic_DNA"/>
</dbReference>